<dbReference type="AlphaFoldDB" id="A0A076MGZ9"/>
<keyword evidence="2" id="KW-0812">Transmembrane</keyword>
<protein>
    <recommendedName>
        <fullName evidence="5">Alginate regulatory protein AlgP</fullName>
    </recommendedName>
</protein>
<dbReference type="Proteomes" id="UP000062973">
    <property type="component" value="Chromosome"/>
</dbReference>
<proteinExistence type="predicted"/>
<dbReference type="EMBL" id="CP009110">
    <property type="protein sequence ID" value="AIJ20138.1"/>
    <property type="molecule type" value="Genomic_DNA"/>
</dbReference>
<feature type="region of interest" description="Disordered" evidence="1">
    <location>
        <begin position="161"/>
        <end position="200"/>
    </location>
</feature>
<dbReference type="KEGG" id="amq:AMETH_0046"/>
<evidence type="ECO:0000256" key="2">
    <source>
        <dbReference type="SAM" id="Phobius"/>
    </source>
</evidence>
<organism evidence="3 4">
    <name type="scientific">Amycolatopsis methanolica 239</name>
    <dbReference type="NCBI Taxonomy" id="1068978"/>
    <lineage>
        <taxon>Bacteria</taxon>
        <taxon>Bacillati</taxon>
        <taxon>Actinomycetota</taxon>
        <taxon>Actinomycetes</taxon>
        <taxon>Pseudonocardiales</taxon>
        <taxon>Pseudonocardiaceae</taxon>
        <taxon>Amycolatopsis</taxon>
        <taxon>Amycolatopsis methanolica group</taxon>
    </lineage>
</organism>
<dbReference type="STRING" id="1068978.AMETH_0046"/>
<evidence type="ECO:0000313" key="3">
    <source>
        <dbReference type="EMBL" id="AIJ20138.1"/>
    </source>
</evidence>
<gene>
    <name evidence="3" type="ORF">AMETH_0046</name>
</gene>
<dbReference type="eggNOG" id="ENOG5033UAZ">
    <property type="taxonomic scope" value="Bacteria"/>
</dbReference>
<evidence type="ECO:0008006" key="5">
    <source>
        <dbReference type="Google" id="ProtNLM"/>
    </source>
</evidence>
<feature type="transmembrane region" description="Helical" evidence="2">
    <location>
        <begin position="141"/>
        <end position="159"/>
    </location>
</feature>
<reference evidence="3 4" key="1">
    <citation type="submission" date="2014-07" db="EMBL/GenBank/DDBJ databases">
        <title>Whole Genome Sequence of the Amycolatopsis methanolica 239.</title>
        <authorList>
            <person name="Tang B."/>
        </authorList>
    </citation>
    <scope>NUCLEOTIDE SEQUENCE [LARGE SCALE GENOMIC DNA]</scope>
    <source>
        <strain evidence="3 4">239</strain>
    </source>
</reference>
<feature type="region of interest" description="Disordered" evidence="1">
    <location>
        <begin position="40"/>
        <end position="117"/>
    </location>
</feature>
<keyword evidence="2" id="KW-1133">Transmembrane helix</keyword>
<keyword evidence="2" id="KW-0472">Membrane</keyword>
<feature type="compositionally biased region" description="Basic and acidic residues" evidence="1">
    <location>
        <begin position="40"/>
        <end position="87"/>
    </location>
</feature>
<accession>A0A076MGZ9</accession>
<sequence length="200" mass="21021">MTRAADSVGESVKAGLLGLSKRAVEVGKAGAEVTAQAAHAAEKRLSESTEEARKEAVKRGRQARKDLTKASKQARKEAAARLAELRKPGRKARKAAVQAAKAAGESKRKAKKDFKQAKKDFRAALEEAKLAAKGTKKSRKWPLFLVLGVLAAAGAAVALRGKQEPPVATEPPRAAPKPATPESTANGQHAPSPSPAEKQN</sequence>
<keyword evidence="4" id="KW-1185">Reference proteome</keyword>
<name>A0A076MGZ9_AMYME</name>
<dbReference type="HOGENOM" id="CLU_101263_0_0_11"/>
<feature type="compositionally biased region" description="Polar residues" evidence="1">
    <location>
        <begin position="181"/>
        <end position="200"/>
    </location>
</feature>
<dbReference type="RefSeq" id="WP_223843020.1">
    <property type="nucleotide sequence ID" value="NZ_AQUL01000001.1"/>
</dbReference>
<evidence type="ECO:0000256" key="1">
    <source>
        <dbReference type="SAM" id="MobiDB-lite"/>
    </source>
</evidence>
<dbReference type="PATRIC" id="fig|1068978.7.peg.50"/>
<evidence type="ECO:0000313" key="4">
    <source>
        <dbReference type="Proteomes" id="UP000062973"/>
    </source>
</evidence>